<comment type="caution">
    <text evidence="3">The sequence shown here is derived from an EMBL/GenBank/DDBJ whole genome shotgun (WGS) entry which is preliminary data.</text>
</comment>
<gene>
    <name evidence="3" type="ORF">DK847_14690</name>
</gene>
<dbReference type="EMBL" id="QKVK01000006">
    <property type="protein sequence ID" value="PZF76419.1"/>
    <property type="molecule type" value="Genomic_DNA"/>
</dbReference>
<evidence type="ECO:0000259" key="2">
    <source>
        <dbReference type="Pfam" id="PF18602"/>
    </source>
</evidence>
<keyword evidence="1" id="KW-0732">Signal</keyword>
<dbReference type="Proteomes" id="UP000248795">
    <property type="component" value="Unassembled WGS sequence"/>
</dbReference>
<evidence type="ECO:0000313" key="3">
    <source>
        <dbReference type="EMBL" id="PZF76419.1"/>
    </source>
</evidence>
<dbReference type="Pfam" id="PF18602">
    <property type="entry name" value="Rap1a"/>
    <property type="match status" value="1"/>
</dbReference>
<sequence length="130" mass="13953">MSVKVLRLSVSALSLFTVAAISDGALARHTDHILASQLYNLCTNTIRQGGGGGDRIEAGSCLGYIVGIADTFDCEEADHGFHWDPEKAGGSQVQLVVTVMQWIDTHKLAPQQEAHMVVGQALQEAYPCDK</sequence>
<reference evidence="4" key="1">
    <citation type="submission" date="2018-06" db="EMBL/GenBank/DDBJ databases">
        <title>Aestuariibacter litoralis strain KCTC 52945T.</title>
        <authorList>
            <person name="Li X."/>
            <person name="Salam N."/>
            <person name="Li J.-L."/>
            <person name="Chen Y.-M."/>
            <person name="Yang Z.-W."/>
            <person name="Zhang L.-Y."/>
            <person name="Han M.-X."/>
            <person name="Xiao M."/>
            <person name="Li W.-J."/>
        </authorList>
    </citation>
    <scope>NUCLEOTIDE SEQUENCE [LARGE SCALE GENOMIC DNA]</scope>
    <source>
        <strain evidence="4">KCTC 52945</strain>
    </source>
</reference>
<evidence type="ECO:0000256" key="1">
    <source>
        <dbReference type="SAM" id="SignalP"/>
    </source>
</evidence>
<dbReference type="InterPro" id="IPR041238">
    <property type="entry name" value="Rap1a"/>
</dbReference>
<accession>A0A2W2BJP8</accession>
<name>A0A2W2BJP8_9HYPH</name>
<dbReference type="RefSeq" id="WP_111199255.1">
    <property type="nucleotide sequence ID" value="NZ_QKVK01000006.1"/>
</dbReference>
<feature type="signal peptide" evidence="1">
    <location>
        <begin position="1"/>
        <end position="27"/>
    </location>
</feature>
<feature type="domain" description="Rap1a immunity protein" evidence="2">
    <location>
        <begin position="36"/>
        <end position="128"/>
    </location>
</feature>
<evidence type="ECO:0000313" key="4">
    <source>
        <dbReference type="Proteomes" id="UP000248795"/>
    </source>
</evidence>
<keyword evidence="4" id="KW-1185">Reference proteome</keyword>
<protein>
    <recommendedName>
        <fullName evidence="2">Rap1a immunity protein domain-containing protein</fullName>
    </recommendedName>
</protein>
<organism evidence="3 4">
    <name type="scientific">Aestuariivirga litoralis</name>
    <dbReference type="NCBI Taxonomy" id="2650924"/>
    <lineage>
        <taxon>Bacteria</taxon>
        <taxon>Pseudomonadati</taxon>
        <taxon>Pseudomonadota</taxon>
        <taxon>Alphaproteobacteria</taxon>
        <taxon>Hyphomicrobiales</taxon>
        <taxon>Aestuariivirgaceae</taxon>
        <taxon>Aestuariivirga</taxon>
    </lineage>
</organism>
<dbReference type="AlphaFoldDB" id="A0A2W2BJP8"/>
<dbReference type="Gene3D" id="1.10.890.40">
    <property type="match status" value="1"/>
</dbReference>
<proteinExistence type="predicted"/>
<feature type="chain" id="PRO_5016073448" description="Rap1a immunity protein domain-containing protein" evidence="1">
    <location>
        <begin position="28"/>
        <end position="130"/>
    </location>
</feature>